<accession>A0A6L9QSI5</accession>
<dbReference type="EMBL" id="JAAGLI010001002">
    <property type="protein sequence ID" value="NEA28136.1"/>
    <property type="molecule type" value="Genomic_DNA"/>
</dbReference>
<protein>
    <submittedName>
        <fullName evidence="3">DUF397 domain-containing protein</fullName>
    </submittedName>
</protein>
<feature type="domain" description="DUF397" evidence="2">
    <location>
        <begin position="14"/>
        <end position="65"/>
    </location>
</feature>
<name>A0A6L9QSI5_9ACTN</name>
<proteinExistence type="predicted"/>
<feature type="compositionally biased region" description="Basic residues" evidence="1">
    <location>
        <begin position="1"/>
        <end position="19"/>
    </location>
</feature>
<evidence type="ECO:0000256" key="1">
    <source>
        <dbReference type="SAM" id="MobiDB-lite"/>
    </source>
</evidence>
<dbReference type="InterPro" id="IPR007278">
    <property type="entry name" value="DUF397"/>
</dbReference>
<gene>
    <name evidence="3" type="ORF">G3I70_37405</name>
</gene>
<evidence type="ECO:0000313" key="3">
    <source>
        <dbReference type="EMBL" id="NEA28136.1"/>
    </source>
</evidence>
<dbReference type="RefSeq" id="WP_163062660.1">
    <property type="nucleotide sequence ID" value="NZ_JAAGLI010001002.1"/>
</dbReference>
<organism evidence="3 4">
    <name type="scientific">Actinomadura bangladeshensis</name>
    <dbReference type="NCBI Taxonomy" id="453573"/>
    <lineage>
        <taxon>Bacteria</taxon>
        <taxon>Bacillati</taxon>
        <taxon>Actinomycetota</taxon>
        <taxon>Actinomycetes</taxon>
        <taxon>Streptosporangiales</taxon>
        <taxon>Thermomonosporaceae</taxon>
        <taxon>Actinomadura</taxon>
    </lineage>
</organism>
<comment type="caution">
    <text evidence="3">The sequence shown here is derived from an EMBL/GenBank/DDBJ whole genome shotgun (WGS) entry which is preliminary data.</text>
</comment>
<sequence length="72" mass="8050">METRHGRHRPHSTRWRKSTRSGQNGECVEITHIVGAVAIRDSKGPIAGHLTVSRQAWAAFVNHARSGHYDLP</sequence>
<dbReference type="Pfam" id="PF04149">
    <property type="entry name" value="DUF397"/>
    <property type="match status" value="1"/>
</dbReference>
<reference evidence="3 4" key="1">
    <citation type="submission" date="2020-01" db="EMBL/GenBank/DDBJ databases">
        <title>Insect and environment-associated Actinomycetes.</title>
        <authorList>
            <person name="Currrie C."/>
            <person name="Chevrette M."/>
            <person name="Carlson C."/>
            <person name="Stubbendieck R."/>
            <person name="Wendt-Pienkowski E."/>
        </authorList>
    </citation>
    <scope>NUCLEOTIDE SEQUENCE [LARGE SCALE GENOMIC DNA]</scope>
    <source>
        <strain evidence="3 4">SID10258</strain>
    </source>
</reference>
<dbReference type="Proteomes" id="UP000475532">
    <property type="component" value="Unassembled WGS sequence"/>
</dbReference>
<feature type="region of interest" description="Disordered" evidence="1">
    <location>
        <begin position="1"/>
        <end position="23"/>
    </location>
</feature>
<dbReference type="AlphaFoldDB" id="A0A6L9QSI5"/>
<evidence type="ECO:0000259" key="2">
    <source>
        <dbReference type="Pfam" id="PF04149"/>
    </source>
</evidence>
<evidence type="ECO:0000313" key="4">
    <source>
        <dbReference type="Proteomes" id="UP000475532"/>
    </source>
</evidence>